<dbReference type="GO" id="GO:0003735">
    <property type="term" value="F:structural constituent of ribosome"/>
    <property type="evidence" value="ECO:0007669"/>
    <property type="project" value="InterPro"/>
</dbReference>
<dbReference type="GO" id="GO:0005840">
    <property type="term" value="C:ribosome"/>
    <property type="evidence" value="ECO:0007669"/>
    <property type="project" value="UniProtKB-KW"/>
</dbReference>
<comment type="similarity">
    <text evidence="2 7 8">Belongs to the universal ribosomal protein uL5 family.</text>
</comment>
<dbReference type="InterPro" id="IPR002132">
    <property type="entry name" value="Ribosomal_uL5"/>
</dbReference>
<evidence type="ECO:0000256" key="8">
    <source>
        <dbReference type="RuleBase" id="RU003930"/>
    </source>
</evidence>
<dbReference type="InterPro" id="IPR022803">
    <property type="entry name" value="Ribosomal_uL5_dom_sf"/>
</dbReference>
<dbReference type="InterPro" id="IPR020929">
    <property type="entry name" value="Ribosomal_uL5_CS"/>
</dbReference>
<reference evidence="11" key="1">
    <citation type="submission" date="2020-03" db="EMBL/GenBank/DDBJ databases">
        <title>Schizocladia ischiensis organellar genomes: estimating the origin of multicellularity in heterokonts and the emergence of shallow ocean ecosystems.</title>
        <authorList>
            <person name="Phillips N.E."/>
            <person name="Braun E.L."/>
            <person name="Boore J."/>
            <person name="Cheda B."/>
            <person name="Salomon M.P."/>
        </authorList>
    </citation>
    <scope>NUCLEOTIDE SEQUENCE</scope>
</reference>
<evidence type="ECO:0000259" key="9">
    <source>
        <dbReference type="Pfam" id="PF00281"/>
    </source>
</evidence>
<name>A0A7S6ZPC4_9STRA</name>
<dbReference type="PANTHER" id="PTHR11994">
    <property type="entry name" value="60S RIBOSOMAL PROTEIN L11-RELATED"/>
    <property type="match status" value="1"/>
</dbReference>
<dbReference type="InterPro" id="IPR031310">
    <property type="entry name" value="Ribosomal_uL5_N"/>
</dbReference>
<evidence type="ECO:0000256" key="4">
    <source>
        <dbReference type="ARBA" id="ARBA00022640"/>
    </source>
</evidence>
<dbReference type="Gene3D" id="3.30.1440.10">
    <property type="match status" value="1"/>
</dbReference>
<dbReference type="PROSITE" id="PS00358">
    <property type="entry name" value="RIBOSOMAL_L5"/>
    <property type="match status" value="1"/>
</dbReference>
<proteinExistence type="inferred from homology"/>
<feature type="domain" description="Large ribosomal subunit protein uL5 N-terminal" evidence="9">
    <location>
        <begin position="35"/>
        <end position="91"/>
    </location>
</feature>
<evidence type="ECO:0000256" key="1">
    <source>
        <dbReference type="ARBA" id="ARBA00003898"/>
    </source>
</evidence>
<protein>
    <recommendedName>
        <fullName evidence="7">Large ribosomal subunit protein uL5c</fullName>
    </recommendedName>
</protein>
<organism evidence="11">
    <name type="scientific">Schizocladia ischiensis</name>
    <dbReference type="NCBI Taxonomy" id="196139"/>
    <lineage>
        <taxon>Eukaryota</taxon>
        <taxon>Sar</taxon>
        <taxon>Stramenopiles</taxon>
        <taxon>Ochrophyta</taxon>
        <taxon>PX clade</taxon>
        <taxon>Schizocladiophyceae</taxon>
        <taxon>Schizocladiales</taxon>
        <taxon>Schizocladiaceae</taxon>
        <taxon>Schizocladia</taxon>
    </lineage>
</organism>
<dbReference type="GO" id="GO:0019843">
    <property type="term" value="F:rRNA binding"/>
    <property type="evidence" value="ECO:0007669"/>
    <property type="project" value="UniProtKB-UniRule"/>
</dbReference>
<dbReference type="RefSeq" id="YP_010032339.1">
    <property type="nucleotide sequence ID" value="NC_053868.1"/>
</dbReference>
<evidence type="ECO:0000256" key="3">
    <source>
        <dbReference type="ARBA" id="ARBA00011505"/>
    </source>
</evidence>
<dbReference type="EMBL" id="MT226925">
    <property type="protein sequence ID" value="QOW07546.1"/>
    <property type="molecule type" value="Genomic_DNA"/>
</dbReference>
<evidence type="ECO:0000256" key="6">
    <source>
        <dbReference type="ARBA" id="ARBA00023274"/>
    </source>
</evidence>
<dbReference type="PIRSF" id="PIRSF002161">
    <property type="entry name" value="Ribosomal_L5"/>
    <property type="match status" value="1"/>
</dbReference>
<dbReference type="Pfam" id="PF00673">
    <property type="entry name" value="Ribosomal_L5_C"/>
    <property type="match status" value="1"/>
</dbReference>
<keyword evidence="5 7" id="KW-0689">Ribosomal protein</keyword>
<evidence type="ECO:0000259" key="10">
    <source>
        <dbReference type="Pfam" id="PF00673"/>
    </source>
</evidence>
<accession>A0A7S6ZPC4</accession>
<evidence type="ECO:0000256" key="7">
    <source>
        <dbReference type="HAMAP-Rule" id="MF_01333"/>
    </source>
</evidence>
<sequence length="190" mass="21984">MTTDELQPFYQDKVLKELYRDKILKNLQKTFQYKNIHQVPKLVKIQINRGLGIEGQNNSILQKSVNEIRIVSGQQPIITKAKKSIAGFKIREEMNLGVTVTLRKLKMYDFLEKLIHLVLPRVRDFRGLSTKGFDKFGNYNFGLQEQLVFPEINYDDVDKTRGFNISIVTTAKTKDEGISLLKEFGFPLVD</sequence>
<dbReference type="GeneID" id="63377834"/>
<evidence type="ECO:0000256" key="2">
    <source>
        <dbReference type="ARBA" id="ARBA00008553"/>
    </source>
</evidence>
<evidence type="ECO:0000256" key="5">
    <source>
        <dbReference type="ARBA" id="ARBA00022980"/>
    </source>
</evidence>
<comment type="function">
    <text evidence="1 7">Binds 5S rRNA, forms part of the central protuberance of the 50S subunit.</text>
</comment>
<dbReference type="InterPro" id="IPR020930">
    <property type="entry name" value="Ribosomal_uL5_bac-type"/>
</dbReference>
<comment type="subcellular location">
    <subcellularLocation>
        <location evidence="7">Plastid</location>
        <location evidence="7">Chloroplast</location>
    </subcellularLocation>
</comment>
<keyword evidence="7" id="KW-0699">rRNA-binding</keyword>
<dbReference type="FunFam" id="3.30.1440.10:FF:000001">
    <property type="entry name" value="50S ribosomal protein L5"/>
    <property type="match status" value="1"/>
</dbReference>
<dbReference type="Pfam" id="PF00281">
    <property type="entry name" value="Ribosomal_L5"/>
    <property type="match status" value="1"/>
</dbReference>
<dbReference type="GO" id="GO:1990904">
    <property type="term" value="C:ribonucleoprotein complex"/>
    <property type="evidence" value="ECO:0007669"/>
    <property type="project" value="UniProtKB-KW"/>
</dbReference>
<dbReference type="GO" id="GO:0009507">
    <property type="term" value="C:chloroplast"/>
    <property type="evidence" value="ECO:0007669"/>
    <property type="project" value="UniProtKB-SubCell"/>
</dbReference>
<evidence type="ECO:0000313" key="11">
    <source>
        <dbReference type="EMBL" id="QOW07546.1"/>
    </source>
</evidence>
<geneLocation type="chloroplast" evidence="11"/>
<gene>
    <name evidence="7 11" type="primary">rpl5</name>
</gene>
<keyword evidence="6 7" id="KW-0687">Ribonucleoprotein</keyword>
<keyword evidence="11" id="KW-0150">Chloroplast</keyword>
<comment type="subunit">
    <text evidence="3 7">Part of the 50S ribosomal subunit; contacts the 5S rRNA.</text>
</comment>
<feature type="domain" description="Large ribosomal subunit protein uL5 C-terminal" evidence="10">
    <location>
        <begin position="96"/>
        <end position="187"/>
    </location>
</feature>
<keyword evidence="4 11" id="KW-0934">Plastid</keyword>
<dbReference type="AlphaFoldDB" id="A0A7S6ZPC4"/>
<dbReference type="InterPro" id="IPR031309">
    <property type="entry name" value="Ribosomal_uL5_C"/>
</dbReference>
<dbReference type="SUPFAM" id="SSF55282">
    <property type="entry name" value="RL5-like"/>
    <property type="match status" value="1"/>
</dbReference>
<dbReference type="HAMAP" id="MF_01333_B">
    <property type="entry name" value="Ribosomal_uL5_B"/>
    <property type="match status" value="1"/>
</dbReference>
<dbReference type="NCBIfam" id="NF000585">
    <property type="entry name" value="PRK00010.1"/>
    <property type="match status" value="1"/>
</dbReference>
<dbReference type="GO" id="GO:0006412">
    <property type="term" value="P:translation"/>
    <property type="evidence" value="ECO:0007669"/>
    <property type="project" value="UniProtKB-UniRule"/>
</dbReference>
<keyword evidence="7" id="KW-0694">RNA-binding</keyword>